<evidence type="ECO:0000256" key="6">
    <source>
        <dbReference type="SAM" id="Phobius"/>
    </source>
</evidence>
<evidence type="ECO:0000313" key="8">
    <source>
        <dbReference type="Proteomes" id="UP001438707"/>
    </source>
</evidence>
<keyword evidence="1" id="KW-0602">Photosynthesis</keyword>
<proteinExistence type="predicted"/>
<keyword evidence="2 6" id="KW-0812">Transmembrane</keyword>
<evidence type="ECO:0000313" key="7">
    <source>
        <dbReference type="EMBL" id="KAK9835741.1"/>
    </source>
</evidence>
<keyword evidence="8" id="KW-1185">Reference proteome</keyword>
<evidence type="ECO:0000256" key="5">
    <source>
        <dbReference type="ARBA" id="ARBA00023276"/>
    </source>
</evidence>
<dbReference type="GO" id="GO:0015979">
    <property type="term" value="P:photosynthesis"/>
    <property type="evidence" value="ECO:0007669"/>
    <property type="project" value="UniProtKB-KW"/>
</dbReference>
<accession>A0AAW1RPV4</accession>
<gene>
    <name evidence="7" type="ORF">WJX74_007165</name>
</gene>
<keyword evidence="3 6" id="KW-1133">Transmembrane helix</keyword>
<organism evidence="7 8">
    <name type="scientific">Apatococcus lobatus</name>
    <dbReference type="NCBI Taxonomy" id="904363"/>
    <lineage>
        <taxon>Eukaryota</taxon>
        <taxon>Viridiplantae</taxon>
        <taxon>Chlorophyta</taxon>
        <taxon>core chlorophytes</taxon>
        <taxon>Trebouxiophyceae</taxon>
        <taxon>Chlorellales</taxon>
        <taxon>Chlorellaceae</taxon>
        <taxon>Apatococcus</taxon>
    </lineage>
</organism>
<evidence type="ECO:0000256" key="4">
    <source>
        <dbReference type="ARBA" id="ARBA00023136"/>
    </source>
</evidence>
<feature type="transmembrane region" description="Helical" evidence="6">
    <location>
        <begin position="112"/>
        <end position="133"/>
    </location>
</feature>
<dbReference type="Proteomes" id="UP001438707">
    <property type="component" value="Unassembled WGS sequence"/>
</dbReference>
<reference evidence="7 8" key="1">
    <citation type="journal article" date="2024" name="Nat. Commun.">
        <title>Phylogenomics reveals the evolutionary origins of lichenization in chlorophyte algae.</title>
        <authorList>
            <person name="Puginier C."/>
            <person name="Libourel C."/>
            <person name="Otte J."/>
            <person name="Skaloud P."/>
            <person name="Haon M."/>
            <person name="Grisel S."/>
            <person name="Petersen M."/>
            <person name="Berrin J.G."/>
            <person name="Delaux P.M."/>
            <person name="Dal Grande F."/>
            <person name="Keller J."/>
        </authorList>
    </citation>
    <scope>NUCLEOTIDE SEQUENCE [LARGE SCALE GENOMIC DNA]</scope>
    <source>
        <strain evidence="7 8">SAG 2145</strain>
    </source>
</reference>
<dbReference type="AlphaFoldDB" id="A0AAW1RPV4"/>
<dbReference type="Pfam" id="PF06596">
    <property type="entry name" value="PsbX"/>
    <property type="match status" value="1"/>
</dbReference>
<comment type="caution">
    <text evidence="7">The sequence shown here is derived from an EMBL/GenBank/DDBJ whole genome shotgun (WGS) entry which is preliminary data.</text>
</comment>
<protein>
    <recommendedName>
        <fullName evidence="9">Photosystem II reaction center X protein</fullName>
    </recommendedName>
</protein>
<feature type="transmembrane region" description="Helical" evidence="6">
    <location>
        <begin position="82"/>
        <end position="100"/>
    </location>
</feature>
<evidence type="ECO:0000256" key="1">
    <source>
        <dbReference type="ARBA" id="ARBA00022531"/>
    </source>
</evidence>
<name>A0AAW1RPV4_9CHLO</name>
<sequence>MHQQRRKYWEWLVQSGLILQWKRSMAAAMTSASISCSSKVGASQKAFSGLPVARRSGRVACRVQRQTVASSQQKQQASRTEVASAIISTSTAAMLASPIAAEAAVTPSLKNLLFSVTAGGVILVVIVAAITFVSNFDPVARR</sequence>
<dbReference type="GO" id="GO:0009523">
    <property type="term" value="C:photosystem II"/>
    <property type="evidence" value="ECO:0007669"/>
    <property type="project" value="UniProtKB-KW"/>
</dbReference>
<evidence type="ECO:0000256" key="3">
    <source>
        <dbReference type="ARBA" id="ARBA00022989"/>
    </source>
</evidence>
<dbReference type="InterPro" id="IPR009518">
    <property type="entry name" value="PSII_PsbX"/>
</dbReference>
<dbReference type="PANTHER" id="PTHR34455:SF1">
    <property type="entry name" value="OS07G0673550 PROTEIN"/>
    <property type="match status" value="1"/>
</dbReference>
<keyword evidence="5" id="KW-0604">Photosystem II</keyword>
<keyword evidence="4 6" id="KW-0472">Membrane</keyword>
<dbReference type="PANTHER" id="PTHR34455">
    <property type="entry name" value="OS07G0673550 PROTEIN"/>
    <property type="match status" value="1"/>
</dbReference>
<evidence type="ECO:0008006" key="9">
    <source>
        <dbReference type="Google" id="ProtNLM"/>
    </source>
</evidence>
<dbReference type="EMBL" id="JALJOS010000008">
    <property type="protein sequence ID" value="KAK9835741.1"/>
    <property type="molecule type" value="Genomic_DNA"/>
</dbReference>
<dbReference type="Gene3D" id="1.20.5.510">
    <property type="entry name" value="Single helix bin"/>
    <property type="match status" value="1"/>
</dbReference>
<evidence type="ECO:0000256" key="2">
    <source>
        <dbReference type="ARBA" id="ARBA00022692"/>
    </source>
</evidence>